<keyword evidence="6" id="KW-1185">Reference proteome</keyword>
<dbReference type="OrthoDB" id="70707at2759"/>
<dbReference type="PANTHER" id="PTHR22870">
    <property type="entry name" value="REGULATOR OF CHROMOSOME CONDENSATION"/>
    <property type="match status" value="1"/>
</dbReference>
<accession>A0A9Q0KLW6</accession>
<organism evidence="5 6">
    <name type="scientific">Protea cynaroides</name>
    <dbReference type="NCBI Taxonomy" id="273540"/>
    <lineage>
        <taxon>Eukaryota</taxon>
        <taxon>Viridiplantae</taxon>
        <taxon>Streptophyta</taxon>
        <taxon>Embryophyta</taxon>
        <taxon>Tracheophyta</taxon>
        <taxon>Spermatophyta</taxon>
        <taxon>Magnoliopsida</taxon>
        <taxon>Proteales</taxon>
        <taxon>Proteaceae</taxon>
        <taxon>Protea</taxon>
    </lineage>
</organism>
<dbReference type="InterPro" id="IPR000408">
    <property type="entry name" value="Reg_chr_condens"/>
</dbReference>
<dbReference type="AlphaFoldDB" id="A0A9Q0KLW6"/>
<feature type="repeat" description="RCC1" evidence="2">
    <location>
        <begin position="127"/>
        <end position="178"/>
    </location>
</feature>
<gene>
    <name evidence="5" type="ORF">NE237_006121</name>
</gene>
<protein>
    <recommendedName>
        <fullName evidence="4">RCC1-like domain-containing protein</fullName>
    </recommendedName>
</protein>
<name>A0A9Q0KLW6_9MAGN</name>
<dbReference type="SUPFAM" id="SSF50985">
    <property type="entry name" value="RCC1/BLIP-II"/>
    <property type="match status" value="1"/>
</dbReference>
<dbReference type="Gene3D" id="2.130.10.30">
    <property type="entry name" value="Regulator of chromosome condensation 1/beta-lactamase-inhibitor protein II"/>
    <property type="match status" value="2"/>
</dbReference>
<feature type="domain" description="RCC1-like" evidence="4">
    <location>
        <begin position="23"/>
        <end position="401"/>
    </location>
</feature>
<dbReference type="InterPro" id="IPR009091">
    <property type="entry name" value="RCC1/BLIP-II"/>
</dbReference>
<feature type="repeat" description="RCC1" evidence="2">
    <location>
        <begin position="236"/>
        <end position="279"/>
    </location>
</feature>
<dbReference type="PANTHER" id="PTHR22870:SF466">
    <property type="entry name" value="ANKYRIN REPEAT-CONTAINING PROTEIN"/>
    <property type="match status" value="1"/>
</dbReference>
<comment type="caution">
    <text evidence="5">The sequence shown here is derived from an EMBL/GenBank/DDBJ whole genome shotgun (WGS) entry which is preliminary data.</text>
</comment>
<dbReference type="Proteomes" id="UP001141806">
    <property type="component" value="Unassembled WGS sequence"/>
</dbReference>
<dbReference type="PROSITE" id="PS50012">
    <property type="entry name" value="RCC1_3"/>
    <property type="match status" value="6"/>
</dbReference>
<feature type="repeat" description="RCC1" evidence="2">
    <location>
        <begin position="20"/>
        <end position="74"/>
    </location>
</feature>
<dbReference type="PROSITE" id="PS00626">
    <property type="entry name" value="RCC1_2"/>
    <property type="match status" value="1"/>
</dbReference>
<dbReference type="EMBL" id="JAMYWD010000004">
    <property type="protein sequence ID" value="KAJ4972947.1"/>
    <property type="molecule type" value="Genomic_DNA"/>
</dbReference>
<dbReference type="Pfam" id="PF25390">
    <property type="entry name" value="WD40_RLD"/>
    <property type="match status" value="1"/>
</dbReference>
<dbReference type="PRINTS" id="PR00633">
    <property type="entry name" value="RCCNDNSATION"/>
</dbReference>
<evidence type="ECO:0000313" key="5">
    <source>
        <dbReference type="EMBL" id="KAJ4972947.1"/>
    </source>
</evidence>
<feature type="region of interest" description="Disordered" evidence="3">
    <location>
        <begin position="1"/>
        <end position="25"/>
    </location>
</feature>
<evidence type="ECO:0000256" key="3">
    <source>
        <dbReference type="SAM" id="MobiDB-lite"/>
    </source>
</evidence>
<reference evidence="5" key="1">
    <citation type="journal article" date="2023" name="Plant J.">
        <title>The genome of the king protea, Protea cynaroides.</title>
        <authorList>
            <person name="Chang J."/>
            <person name="Duong T.A."/>
            <person name="Schoeman C."/>
            <person name="Ma X."/>
            <person name="Roodt D."/>
            <person name="Barker N."/>
            <person name="Li Z."/>
            <person name="Van de Peer Y."/>
            <person name="Mizrachi E."/>
        </authorList>
    </citation>
    <scope>NUCLEOTIDE SEQUENCE</scope>
    <source>
        <tissue evidence="5">Young leaves</tissue>
    </source>
</reference>
<sequence length="411" mass="43512">MDVKERPEPAAAAEEEEIDGGWWSWGAGTDGQLGTGRLQDEHLPQLLPPLSSSASRPISQLACGGAHVIALSSGGRILTWGRGTCGQLGHGELANSLQPKPVKFFAGFVISYVSAGWNHSGFVSDSGELFTCGDGSFGQLGHGDYKSQCSPVKVLFFGSNHVEQVACGMRHSLVLLKGDSKHPVYGFGSGKRGQLGFSKDRIRSCSLPQAIFGFEDVNIVNVSANGDHSAALSADGQLYTWGKGFSGTSDVYLPQILDSPFKVLQVSLGWNHALMLTGEYEVFMVGGKLHGMLSDPQKLSQQKHSTIHGTPCVALNGFGEATPEKVSGLDGVKVLSISAGAEHSTLVTDNGIIMTWGWGEHGQLGLGNTFDETSPQIVSLDGLPNGNSRFCVYCGSGFTFAIKTVHLPSQT</sequence>
<evidence type="ECO:0000256" key="1">
    <source>
        <dbReference type="ARBA" id="ARBA00022737"/>
    </source>
</evidence>
<feature type="repeat" description="RCC1" evidence="2">
    <location>
        <begin position="182"/>
        <end position="235"/>
    </location>
</feature>
<evidence type="ECO:0000256" key="2">
    <source>
        <dbReference type="PROSITE-ProRule" id="PRU00235"/>
    </source>
</evidence>
<keyword evidence="1" id="KW-0677">Repeat</keyword>
<feature type="repeat" description="RCC1" evidence="2">
    <location>
        <begin position="351"/>
        <end position="405"/>
    </location>
</feature>
<evidence type="ECO:0000313" key="6">
    <source>
        <dbReference type="Proteomes" id="UP001141806"/>
    </source>
</evidence>
<evidence type="ECO:0000259" key="4">
    <source>
        <dbReference type="Pfam" id="PF25390"/>
    </source>
</evidence>
<dbReference type="InterPro" id="IPR051210">
    <property type="entry name" value="Ub_ligase/GEF_domain"/>
</dbReference>
<proteinExistence type="predicted"/>
<feature type="repeat" description="RCC1" evidence="2">
    <location>
        <begin position="75"/>
        <end position="126"/>
    </location>
</feature>
<dbReference type="InterPro" id="IPR058923">
    <property type="entry name" value="RCC1-like_dom"/>
</dbReference>